<evidence type="ECO:0000313" key="4">
    <source>
        <dbReference type="EMBL" id="KAK1743888.1"/>
    </source>
</evidence>
<dbReference type="PANTHER" id="PTHR12706:SF30">
    <property type="entry name" value="PROTEIN STRAWBERRY NOTCH-RELATED"/>
    <property type="match status" value="1"/>
</dbReference>
<organism evidence="4 5">
    <name type="scientific">Skeletonema marinoi</name>
    <dbReference type="NCBI Taxonomy" id="267567"/>
    <lineage>
        <taxon>Eukaryota</taxon>
        <taxon>Sar</taxon>
        <taxon>Stramenopiles</taxon>
        <taxon>Ochrophyta</taxon>
        <taxon>Bacillariophyta</taxon>
        <taxon>Coscinodiscophyceae</taxon>
        <taxon>Thalassiosirophycidae</taxon>
        <taxon>Thalassiosirales</taxon>
        <taxon>Skeletonemataceae</taxon>
        <taxon>Skeletonema</taxon>
        <taxon>Skeletonema marinoi-dohrnii complex</taxon>
    </lineage>
</organism>
<proteinExistence type="inferred from homology"/>
<evidence type="ECO:0000259" key="3">
    <source>
        <dbReference type="Pfam" id="PF13871"/>
    </source>
</evidence>
<comment type="caution">
    <text evidence="4">The sequence shown here is derived from an EMBL/GenBank/DDBJ whole genome shotgun (WGS) entry which is preliminary data.</text>
</comment>
<dbReference type="EMBL" id="JATAAI010000008">
    <property type="protein sequence ID" value="KAK1743888.1"/>
    <property type="molecule type" value="Genomic_DNA"/>
</dbReference>
<gene>
    <name evidence="4" type="ORF">QTG54_005485</name>
</gene>
<dbReference type="GO" id="GO:0031490">
    <property type="term" value="F:chromatin DNA binding"/>
    <property type="evidence" value="ECO:0007669"/>
    <property type="project" value="TreeGrafter"/>
</dbReference>
<feature type="domain" description="Strawberry notch helicase C" evidence="3">
    <location>
        <begin position="188"/>
        <end position="379"/>
    </location>
</feature>
<dbReference type="Gene3D" id="3.40.50.300">
    <property type="entry name" value="P-loop containing nucleotide triphosphate hydrolases"/>
    <property type="match status" value="1"/>
</dbReference>
<evidence type="ECO:0000256" key="1">
    <source>
        <dbReference type="ARBA" id="ARBA00006992"/>
    </source>
</evidence>
<feature type="region of interest" description="Disordered" evidence="2">
    <location>
        <begin position="26"/>
        <end position="130"/>
    </location>
</feature>
<comment type="similarity">
    <text evidence="1">Belongs to the SBNO family.</text>
</comment>
<dbReference type="GO" id="GO:0005634">
    <property type="term" value="C:nucleus"/>
    <property type="evidence" value="ECO:0007669"/>
    <property type="project" value="TreeGrafter"/>
</dbReference>
<feature type="compositionally biased region" description="Low complexity" evidence="2">
    <location>
        <begin position="35"/>
        <end position="53"/>
    </location>
</feature>
<feature type="compositionally biased region" description="Acidic residues" evidence="2">
    <location>
        <begin position="100"/>
        <end position="126"/>
    </location>
</feature>
<dbReference type="PANTHER" id="PTHR12706">
    <property type="entry name" value="STRAWBERRY NOTCH-RELATED"/>
    <property type="match status" value="1"/>
</dbReference>
<dbReference type="InterPro" id="IPR027417">
    <property type="entry name" value="P-loop_NTPase"/>
</dbReference>
<evidence type="ECO:0000256" key="2">
    <source>
        <dbReference type="SAM" id="MobiDB-lite"/>
    </source>
</evidence>
<dbReference type="SUPFAM" id="SSF52540">
    <property type="entry name" value="P-loop containing nucleoside triphosphate hydrolases"/>
    <property type="match status" value="1"/>
</dbReference>
<dbReference type="AlphaFoldDB" id="A0AAD8YCV5"/>
<dbReference type="InterPro" id="IPR026741">
    <property type="entry name" value="SNO"/>
</dbReference>
<evidence type="ECO:0000313" key="5">
    <source>
        <dbReference type="Proteomes" id="UP001224775"/>
    </source>
</evidence>
<reference evidence="4" key="1">
    <citation type="submission" date="2023-06" db="EMBL/GenBank/DDBJ databases">
        <title>Survivors Of The Sea: Transcriptome response of Skeletonema marinoi to long-term dormancy.</title>
        <authorList>
            <person name="Pinder M.I.M."/>
            <person name="Kourtchenko O."/>
            <person name="Robertson E.K."/>
            <person name="Larsson T."/>
            <person name="Maumus F."/>
            <person name="Osuna-Cruz C.M."/>
            <person name="Vancaester E."/>
            <person name="Stenow R."/>
            <person name="Vandepoele K."/>
            <person name="Ploug H."/>
            <person name="Bruchert V."/>
            <person name="Godhe A."/>
            <person name="Topel M."/>
        </authorList>
    </citation>
    <scope>NUCLEOTIDE SEQUENCE</scope>
    <source>
        <strain evidence="4">R05AC</strain>
    </source>
</reference>
<dbReference type="GO" id="GO:0006355">
    <property type="term" value="P:regulation of DNA-templated transcription"/>
    <property type="evidence" value="ECO:0007669"/>
    <property type="project" value="InterPro"/>
</dbReference>
<dbReference type="Pfam" id="PF13871">
    <property type="entry name" value="Helicase_C_4"/>
    <property type="match status" value="1"/>
</dbReference>
<protein>
    <submittedName>
        <fullName evidence="4">Strawberry notch family protein</fullName>
    </submittedName>
</protein>
<keyword evidence="5" id="KW-1185">Reference proteome</keyword>
<feature type="compositionally biased region" description="Basic residues" evidence="2">
    <location>
        <begin position="84"/>
        <end position="94"/>
    </location>
</feature>
<dbReference type="GO" id="GO:0042393">
    <property type="term" value="F:histone binding"/>
    <property type="evidence" value="ECO:0007669"/>
    <property type="project" value="TreeGrafter"/>
</dbReference>
<dbReference type="Proteomes" id="UP001224775">
    <property type="component" value="Unassembled WGS sequence"/>
</dbReference>
<dbReference type="InterPro" id="IPR026937">
    <property type="entry name" value="SBNO_Helicase_C_dom"/>
</dbReference>
<sequence>MQMFPLPPKPAGVIAPEFLNHLKKDDIVGDDGTVDTDTASVSDNSLDLSLDSSRPSRRARKAVSYDERNVSSEGVILNLGKKGGAGKKAGKKRNSSSADSGDESDFTVDISGDELSDSDSDDDDDAFDLKKKTPSQSIAWNEIPLEYDETNMSIADRVDHKRKANYRRAAEKVKGWLDTVDSLSLPANPLDRLLNELGGPDQVAELTGRKSRQIKQYNAMTDKHEVIYQKRKGENCPMDQINIEEKNNFQNGTKLVAILSEAASTGISLQADKRVKNQRRRVHITIELPWSADKAIQQLGRTHRSNQTTGPLYKFLISDVGGEKRFASAVAKRLALLGALTQGDRRATGSANSLGLSAFDMDNQYGSRALQTMLREIWNCASESPLDGEVDDGLYVEALKMIDGHLKEALDGEERGEGTLEENLVPFDDDTEGEKTFRSMMYHLLTGPCQKLAASRVTAIREGRGLGIYFESLADGSEDKESVKAKIDAEFKSALDAGLNFNVSVS</sequence>
<accession>A0AAD8YCV5</accession>
<name>A0AAD8YCV5_9STRA</name>